<keyword evidence="5" id="KW-0611">Plant defense</keyword>
<keyword evidence="3" id="KW-0433">Leucine-rich repeat</keyword>
<keyword evidence="6" id="KW-0067">ATP-binding</keyword>
<evidence type="ECO:0000256" key="5">
    <source>
        <dbReference type="ARBA" id="ARBA00022821"/>
    </source>
</evidence>
<name>A0ABS8SDI5_DATST</name>
<keyword evidence="8" id="KW-0472">Membrane</keyword>
<sequence>MMSLDETLEWIEEEWGSLKYTFEHEYPSSEKSHPLETMQLIEEDSGSSGFKLEYLTKKDVFKCRHLKVVPSRFEDSSSLKSVEIISCNKALARLAVELRETLIDVFGTSGFEVFIHLTSQRHLTLVVSLQSFANECPDVTDEVQSLFQDATTDLSKLYNEQVRPWSQHFYHSILRLQYKIWRTRSGIRSKYYFPEISLQLFDKNDVTVIPNSMMKFMDTTVENLSYLLNDPSLPICSWGHFEKALKELKFLRNFVCFVSGRRIDTRSQHTFFINVLAVVGQITMFTWLFLPSPADRNEDLPENMDVLLSDLQRRIQPIEPCICKIYTSVLQALKLMQSQWEMVKFLIANLLNLSIRGLEFHPQHIDSVIVDVGLLVYSLNDNKEKEKEDMALGEVNQVPVLDFPAVKIQRLQAMVYVITRKSFLLQFNLPGVDELVTVDIVIDNLKEILCHSSDSIVSVKRQIQKIQKEFRCFQAAVEQHDELQHFATRVIGLAYEIEYLVDACTKEEIPD</sequence>
<evidence type="ECO:0000313" key="11">
    <source>
        <dbReference type="Proteomes" id="UP000823775"/>
    </source>
</evidence>
<comment type="caution">
    <text evidence="10">The sequence shown here is derived from an EMBL/GenBank/DDBJ whole genome shotgun (WGS) entry which is preliminary data.</text>
</comment>
<evidence type="ECO:0000256" key="8">
    <source>
        <dbReference type="ARBA" id="ARBA00023136"/>
    </source>
</evidence>
<feature type="domain" description="Late blight resistance protein R1A-like N-terminal" evidence="9">
    <location>
        <begin position="177"/>
        <end position="341"/>
    </location>
</feature>
<dbReference type="InterPro" id="IPR038005">
    <property type="entry name" value="RX-like_CC"/>
</dbReference>
<evidence type="ECO:0000256" key="6">
    <source>
        <dbReference type="ARBA" id="ARBA00022840"/>
    </source>
</evidence>
<evidence type="ECO:0000313" key="10">
    <source>
        <dbReference type="EMBL" id="MCD7456844.1"/>
    </source>
</evidence>
<comment type="subcellular location">
    <subcellularLocation>
        <location evidence="1">Membrane</location>
    </subcellularLocation>
</comment>
<accession>A0ABS8SDI5</accession>
<protein>
    <recommendedName>
        <fullName evidence="9">Late blight resistance protein R1A-like N-terminal domain-containing protein</fullName>
    </recommendedName>
</protein>
<dbReference type="EMBL" id="JACEIK010000426">
    <property type="protein sequence ID" value="MCD7456844.1"/>
    <property type="molecule type" value="Genomic_DNA"/>
</dbReference>
<evidence type="ECO:0000256" key="1">
    <source>
        <dbReference type="ARBA" id="ARBA00004370"/>
    </source>
</evidence>
<evidence type="ECO:0000256" key="3">
    <source>
        <dbReference type="ARBA" id="ARBA00022614"/>
    </source>
</evidence>
<reference evidence="10 11" key="1">
    <citation type="journal article" date="2021" name="BMC Genomics">
        <title>Datura genome reveals duplications of psychoactive alkaloid biosynthetic genes and high mutation rate following tissue culture.</title>
        <authorList>
            <person name="Rajewski A."/>
            <person name="Carter-House D."/>
            <person name="Stajich J."/>
            <person name="Litt A."/>
        </authorList>
    </citation>
    <scope>NUCLEOTIDE SEQUENCE [LARGE SCALE GENOMIC DNA]</scope>
    <source>
        <strain evidence="10">AR-01</strain>
    </source>
</reference>
<keyword evidence="6" id="KW-0547">Nucleotide-binding</keyword>
<evidence type="ECO:0000256" key="4">
    <source>
        <dbReference type="ARBA" id="ARBA00022737"/>
    </source>
</evidence>
<keyword evidence="4" id="KW-0677">Repeat</keyword>
<evidence type="ECO:0000259" key="9">
    <source>
        <dbReference type="Pfam" id="PF12061"/>
    </source>
</evidence>
<organism evidence="10 11">
    <name type="scientific">Datura stramonium</name>
    <name type="common">Jimsonweed</name>
    <name type="synonym">Common thornapple</name>
    <dbReference type="NCBI Taxonomy" id="4076"/>
    <lineage>
        <taxon>Eukaryota</taxon>
        <taxon>Viridiplantae</taxon>
        <taxon>Streptophyta</taxon>
        <taxon>Embryophyta</taxon>
        <taxon>Tracheophyta</taxon>
        <taxon>Spermatophyta</taxon>
        <taxon>Magnoliopsida</taxon>
        <taxon>eudicotyledons</taxon>
        <taxon>Gunneridae</taxon>
        <taxon>Pentapetalae</taxon>
        <taxon>asterids</taxon>
        <taxon>lamiids</taxon>
        <taxon>Solanales</taxon>
        <taxon>Solanaceae</taxon>
        <taxon>Solanoideae</taxon>
        <taxon>Datureae</taxon>
        <taxon>Datura</taxon>
    </lineage>
</organism>
<proteinExistence type="inferred from homology"/>
<evidence type="ECO:0000256" key="7">
    <source>
        <dbReference type="ARBA" id="ARBA00023054"/>
    </source>
</evidence>
<dbReference type="CDD" id="cd14798">
    <property type="entry name" value="RX-CC_like"/>
    <property type="match status" value="1"/>
</dbReference>
<comment type="similarity">
    <text evidence="2">Belongs to the disease resistance NB-LRR family.</text>
</comment>
<keyword evidence="7" id="KW-0175">Coiled coil</keyword>
<evidence type="ECO:0000256" key="2">
    <source>
        <dbReference type="ARBA" id="ARBA00008894"/>
    </source>
</evidence>
<keyword evidence="11" id="KW-1185">Reference proteome</keyword>
<gene>
    <name evidence="10" type="ORF">HAX54_033327</name>
</gene>
<dbReference type="Pfam" id="PF12061">
    <property type="entry name" value="NB-LRR"/>
    <property type="match status" value="1"/>
</dbReference>
<dbReference type="Proteomes" id="UP000823775">
    <property type="component" value="Unassembled WGS sequence"/>
</dbReference>
<dbReference type="InterPro" id="IPR021929">
    <property type="entry name" value="R1A-like_N"/>
</dbReference>